<accession>A0ABQ0BZE6</accession>
<evidence type="ECO:0000256" key="3">
    <source>
        <dbReference type="ARBA" id="ARBA00022723"/>
    </source>
</evidence>
<dbReference type="PANTHER" id="PTHR45770">
    <property type="entry name" value="ATP-DEPENDENT 6-PHOSPHOFRUCTOKINASE 1"/>
    <property type="match status" value="1"/>
</dbReference>
<dbReference type="InterPro" id="IPR022953">
    <property type="entry name" value="ATP_PFK"/>
</dbReference>
<dbReference type="NCBIfam" id="NF010675">
    <property type="entry name" value="PRK14072.1"/>
    <property type="match status" value="1"/>
</dbReference>
<dbReference type="EC" id="2.7.1.90" evidence="6"/>
<evidence type="ECO:0000256" key="5">
    <source>
        <dbReference type="ARBA" id="ARBA00022842"/>
    </source>
</evidence>
<evidence type="ECO:0000313" key="8">
    <source>
        <dbReference type="EMBL" id="GAA6501890.1"/>
    </source>
</evidence>
<dbReference type="SUPFAM" id="SSF53784">
    <property type="entry name" value="Phosphofructokinase"/>
    <property type="match status" value="1"/>
</dbReference>
<dbReference type="InterPro" id="IPR035966">
    <property type="entry name" value="PKF_sf"/>
</dbReference>
<dbReference type="PRINTS" id="PR00476">
    <property type="entry name" value="PHFRCTKINASE"/>
</dbReference>
<organism evidence="8 9">
    <name type="scientific">Blautia parvula</name>
    <dbReference type="NCBI Taxonomy" id="2877527"/>
    <lineage>
        <taxon>Bacteria</taxon>
        <taxon>Bacillati</taxon>
        <taxon>Bacillota</taxon>
        <taxon>Clostridia</taxon>
        <taxon>Lachnospirales</taxon>
        <taxon>Lachnospiraceae</taxon>
        <taxon>Blautia</taxon>
    </lineage>
</organism>
<dbReference type="HAMAP" id="MF_01978">
    <property type="entry name" value="Phosphofructokinase_II_B2"/>
    <property type="match status" value="1"/>
</dbReference>
<evidence type="ECO:0000256" key="6">
    <source>
        <dbReference type="HAMAP-Rule" id="MF_01978"/>
    </source>
</evidence>
<dbReference type="Pfam" id="PF00365">
    <property type="entry name" value="PFK"/>
    <property type="match status" value="1"/>
</dbReference>
<dbReference type="InterPro" id="IPR000023">
    <property type="entry name" value="Phosphofructokinase_dom"/>
</dbReference>
<dbReference type="InterPro" id="IPR050929">
    <property type="entry name" value="PFKA"/>
</dbReference>
<comment type="activity regulation">
    <text evidence="6">Non-allosteric.</text>
</comment>
<dbReference type="EMBL" id="BAABZQ010000001">
    <property type="protein sequence ID" value="GAA6501890.1"/>
    <property type="molecule type" value="Genomic_DNA"/>
</dbReference>
<feature type="active site" description="Proton acceptor" evidence="6">
    <location>
        <position position="144"/>
    </location>
</feature>
<comment type="catalytic activity">
    <reaction evidence="6">
        <text>beta-D-fructose 6-phosphate + diphosphate = beta-D-fructose 1,6-bisphosphate + phosphate + H(+)</text>
        <dbReference type="Rhea" id="RHEA:13613"/>
        <dbReference type="ChEBI" id="CHEBI:15378"/>
        <dbReference type="ChEBI" id="CHEBI:32966"/>
        <dbReference type="ChEBI" id="CHEBI:33019"/>
        <dbReference type="ChEBI" id="CHEBI:43474"/>
        <dbReference type="ChEBI" id="CHEBI:57634"/>
        <dbReference type="EC" id="2.7.1.90"/>
    </reaction>
</comment>
<keyword evidence="3 6" id="KW-0479">Metal-binding</keyword>
<comment type="function">
    <text evidence="6">Catalyzes the phosphorylation of D-fructose 6-phosphate, the first committing step of glycolysis. Uses inorganic phosphate (PPi) as phosphoryl donor instead of ATP like common ATP-dependent phosphofructokinases (ATP-PFKs), which renders the reaction reversible, and can thus function both in glycolysis and gluconeogenesis. Consistently, PPi-PFK can replace the enzymes of both the forward (ATP-PFK) and reverse (fructose-bisphosphatase (FBPase)) reactions.</text>
</comment>
<evidence type="ECO:0000256" key="4">
    <source>
        <dbReference type="ARBA" id="ARBA00022777"/>
    </source>
</evidence>
<dbReference type="Gene3D" id="3.40.50.460">
    <property type="entry name" value="Phosphofructokinase domain"/>
    <property type="match status" value="1"/>
</dbReference>
<evidence type="ECO:0000313" key="9">
    <source>
        <dbReference type="Proteomes" id="UP001600941"/>
    </source>
</evidence>
<evidence type="ECO:0000256" key="1">
    <source>
        <dbReference type="ARBA" id="ARBA00001946"/>
    </source>
</evidence>
<feature type="site" description="Important for catalytic activity; stabilizes the transition state when the phosphoryl donor is PPi" evidence="6">
    <location>
        <position position="141"/>
    </location>
</feature>
<feature type="domain" description="Phosphofructokinase" evidence="7">
    <location>
        <begin position="6"/>
        <end position="302"/>
    </location>
</feature>
<comment type="subcellular location">
    <subcellularLocation>
        <location evidence="6">Cytoplasm</location>
    </subcellularLocation>
</comment>
<feature type="binding site" evidence="6">
    <location>
        <begin position="142"/>
        <end position="144"/>
    </location>
    <ligand>
        <name>substrate</name>
    </ligand>
</feature>
<feature type="site" description="Important for catalytic activity and substrate specificity; stabilizes the transition state when the phosphoryl donor is PPi; prevents ATP from binding by mimicking the alpha-phosphate group of ATP" evidence="6">
    <location>
        <position position="115"/>
    </location>
</feature>
<feature type="binding site" evidence="6">
    <location>
        <begin position="188"/>
        <end position="190"/>
    </location>
    <ligand>
        <name>substrate</name>
    </ligand>
</feature>
<comment type="caution">
    <text evidence="6">Lacks conserved residue(s) required for the propagation of feature annotation.</text>
</comment>
<keyword evidence="2 6" id="KW-0808">Transferase</keyword>
<keyword evidence="9" id="KW-1185">Reference proteome</keyword>
<sequence length="408" mass="44383">MELKNMLVGQSGGPTAVINSSLCGVVTEAGRHPEKIGKCYGMVNGIEGFLKGRFLDFEEALPGDGRKGLLTTPGAYLGSCRYKLPEDLDDPVYRELFEKFEELGIGYFLYIGGNDSMDTVSKLSRYGRKTGSSVVVLGEPKTIDNDLIHTDHTPGFGSAARYVASTVREIVLDAGVYDTRSVTIVEIMGRHAGWLTAASVLARKCRGDNPLLVYLPEVPFDQEAFLRKVEECFAVNNTVVVCVSEGIRDKDGVFVCEYDSDAGLDSFGHKMLAGCGKYLERLVRARLGVKARSVELNVSQRCSASMLSAADQQEAFMAGRYGVQAALGGETGKMISFVRKSDAPYSLACGLEDVDDICNKEKTVPLTWITGDGTDLGEEFLIYAKPLIKGNVQIPEDEDGLPLFVCRK</sequence>
<dbReference type="InterPro" id="IPR011404">
    <property type="entry name" value="PPi-PFK"/>
</dbReference>
<dbReference type="Gene3D" id="3.40.50.450">
    <property type="match status" value="1"/>
</dbReference>
<gene>
    <name evidence="6" type="primary">pfp</name>
    <name evidence="8" type="ORF">K340107D12_47060</name>
</gene>
<feature type="binding site" evidence="6">
    <location>
        <position position="13"/>
    </location>
    <ligand>
        <name>diphosphate</name>
        <dbReference type="ChEBI" id="CHEBI:33019"/>
    </ligand>
</feature>
<feature type="binding site" evidence="6">
    <location>
        <position position="245"/>
    </location>
    <ligand>
        <name>substrate</name>
    </ligand>
</feature>
<comment type="cofactor">
    <cofactor evidence="1 6">
        <name>Mg(2+)</name>
        <dbReference type="ChEBI" id="CHEBI:18420"/>
    </cofactor>
</comment>
<feature type="binding site" evidence="6">
    <location>
        <position position="114"/>
    </location>
    <ligand>
        <name>Mg(2+)</name>
        <dbReference type="ChEBI" id="CHEBI:18420"/>
        <note>catalytic</note>
    </ligand>
</feature>
<dbReference type="PIRSF" id="PIRSF036483">
    <property type="entry name" value="PFK_XF0274"/>
    <property type="match status" value="1"/>
</dbReference>
<evidence type="ECO:0000256" key="2">
    <source>
        <dbReference type="ARBA" id="ARBA00022679"/>
    </source>
</evidence>
<keyword evidence="4 6" id="KW-0418">Kinase</keyword>
<protein>
    <recommendedName>
        <fullName evidence="6">Pyrophosphate--fructose 6-phosphate 1-phosphotransferase</fullName>
        <ecNumber evidence="6">2.7.1.90</ecNumber>
    </recommendedName>
    <alternativeName>
        <fullName evidence="6">6-phosphofructokinase, pyrophosphate dependent</fullName>
    </alternativeName>
    <alternativeName>
        <fullName evidence="6">PPi-dependent phosphofructokinase</fullName>
        <shortName evidence="6">PPi-PFK</shortName>
    </alternativeName>
    <alternativeName>
        <fullName evidence="6">Pyrophosphate-dependent 6-phosphofructose-1-kinase</fullName>
    </alternativeName>
</protein>
<dbReference type="RefSeq" id="WP_227209784.1">
    <property type="nucleotide sequence ID" value="NZ_BAABZQ010000001.1"/>
</dbReference>
<keyword evidence="5 6" id="KW-0460">Magnesium</keyword>
<keyword evidence="6" id="KW-0963">Cytoplasm</keyword>
<comment type="caution">
    <text evidence="8">The sequence shown here is derived from an EMBL/GenBank/DDBJ whole genome shotgun (WGS) entry which is preliminary data.</text>
</comment>
<comment type="similarity">
    <text evidence="6">Belongs to the phosphofructokinase type A (PFKA) family. PPi-dependent PFK group II subfamily. Clade 'B2' sub-subfamily.</text>
</comment>
<proteinExistence type="inferred from homology"/>
<keyword evidence="6" id="KW-0324">Glycolysis</keyword>
<evidence type="ECO:0000259" key="7">
    <source>
        <dbReference type="Pfam" id="PF00365"/>
    </source>
</evidence>
<comment type="pathway">
    <text evidence="6">Carbohydrate degradation; glycolysis; D-glyceraldehyde 3-phosphate and glycerone phosphate from D-glucose: step 3/4.</text>
</comment>
<name>A0ABQ0BZE6_9FIRM</name>
<comment type="subunit">
    <text evidence="6">Homodimer.</text>
</comment>
<reference evidence="8 9" key="1">
    <citation type="submission" date="2024-04" db="EMBL/GenBank/DDBJ databases">
        <title>Defined microbial consortia suppress multidrug-resistant proinflammatory Enterobacteriaceae via ecological control.</title>
        <authorList>
            <person name="Furuichi M."/>
            <person name="Kawaguchi T."/>
            <person name="Pust M."/>
            <person name="Yasuma K."/>
            <person name="Plichta D."/>
            <person name="Hasegawa N."/>
            <person name="Ohya T."/>
            <person name="Bhattarai S."/>
            <person name="Sasajima S."/>
            <person name="Aoto Y."/>
            <person name="Tuganbaev T."/>
            <person name="Yaginuma M."/>
            <person name="Ueda M."/>
            <person name="Okahashi N."/>
            <person name="Amafuji K."/>
            <person name="Kiridooshi Y."/>
            <person name="Sugita K."/>
            <person name="Strazar M."/>
            <person name="Skelly A."/>
            <person name="Suda W."/>
            <person name="Hattori M."/>
            <person name="Nakamoto N."/>
            <person name="Caballero S."/>
            <person name="Norman J."/>
            <person name="Olle B."/>
            <person name="Tanoue T."/>
            <person name="Arita M."/>
            <person name="Bucci V."/>
            <person name="Atarashi K."/>
            <person name="Xavier R."/>
            <person name="Honda K."/>
        </authorList>
    </citation>
    <scope>NUCLEOTIDE SEQUENCE [LARGE SCALE GENOMIC DNA]</scope>
    <source>
        <strain evidence="9">k34-0107-D12</strain>
    </source>
</reference>
<dbReference type="Proteomes" id="UP001600941">
    <property type="component" value="Unassembled WGS sequence"/>
</dbReference>